<dbReference type="Gene3D" id="1.10.720.40">
    <property type="match status" value="1"/>
</dbReference>
<dbReference type="InterPro" id="IPR034998">
    <property type="entry name" value="ANKLE1"/>
</dbReference>
<dbReference type="InterPro" id="IPR011015">
    <property type="entry name" value="LEM/LEM-like_dom_sf"/>
</dbReference>
<dbReference type="EMBL" id="JBJQND010000009">
    <property type="protein sequence ID" value="KAL3867218.1"/>
    <property type="molecule type" value="Genomic_DNA"/>
</dbReference>
<dbReference type="Pfam" id="PF22945">
    <property type="entry name" value="LEM-3_GIY-YIG"/>
    <property type="match status" value="1"/>
</dbReference>
<keyword evidence="3" id="KW-1185">Reference proteome</keyword>
<name>A0ABD3W2Y4_SINWO</name>
<dbReference type="InterPro" id="IPR036770">
    <property type="entry name" value="Ankyrin_rpt-contain_sf"/>
</dbReference>
<gene>
    <name evidence="2" type="ORF">ACJMK2_044434</name>
</gene>
<proteinExistence type="predicted"/>
<evidence type="ECO:0000313" key="2">
    <source>
        <dbReference type="EMBL" id="KAL3867218.1"/>
    </source>
</evidence>
<dbReference type="CDD" id="cd12934">
    <property type="entry name" value="LEM"/>
    <property type="match status" value="1"/>
</dbReference>
<dbReference type="Pfam" id="PF03020">
    <property type="entry name" value="LEM"/>
    <property type="match status" value="1"/>
</dbReference>
<organism evidence="2 3">
    <name type="scientific">Sinanodonta woodiana</name>
    <name type="common">Chinese pond mussel</name>
    <name type="synonym">Anodonta woodiana</name>
    <dbReference type="NCBI Taxonomy" id="1069815"/>
    <lineage>
        <taxon>Eukaryota</taxon>
        <taxon>Metazoa</taxon>
        <taxon>Spiralia</taxon>
        <taxon>Lophotrochozoa</taxon>
        <taxon>Mollusca</taxon>
        <taxon>Bivalvia</taxon>
        <taxon>Autobranchia</taxon>
        <taxon>Heteroconchia</taxon>
        <taxon>Palaeoheterodonta</taxon>
        <taxon>Unionida</taxon>
        <taxon>Unionoidea</taxon>
        <taxon>Unionidae</taxon>
        <taxon>Unioninae</taxon>
        <taxon>Sinanodonta</taxon>
    </lineage>
</organism>
<dbReference type="PROSITE" id="PS50954">
    <property type="entry name" value="LEM"/>
    <property type="match status" value="1"/>
</dbReference>
<dbReference type="SUPFAM" id="SSF48403">
    <property type="entry name" value="Ankyrin repeat"/>
    <property type="match status" value="1"/>
</dbReference>
<feature type="domain" description="LEM" evidence="1">
    <location>
        <begin position="765"/>
        <end position="809"/>
    </location>
</feature>
<dbReference type="Gene3D" id="1.25.40.20">
    <property type="entry name" value="Ankyrin repeat-containing domain"/>
    <property type="match status" value="1"/>
</dbReference>
<dbReference type="InterPro" id="IPR003887">
    <property type="entry name" value="LEM_dom"/>
</dbReference>
<accession>A0ABD3W2Y4</accession>
<dbReference type="CDD" id="cd10454">
    <property type="entry name" value="GIY-YIG_COG3680_Meta"/>
    <property type="match status" value="1"/>
</dbReference>
<protein>
    <recommendedName>
        <fullName evidence="1">LEM domain-containing protein</fullName>
    </recommendedName>
</protein>
<dbReference type="AlphaFoldDB" id="A0ABD3W2Y4"/>
<evidence type="ECO:0000313" key="3">
    <source>
        <dbReference type="Proteomes" id="UP001634394"/>
    </source>
</evidence>
<dbReference type="SUPFAM" id="SSF63451">
    <property type="entry name" value="LEM domain"/>
    <property type="match status" value="1"/>
</dbReference>
<evidence type="ECO:0000259" key="1">
    <source>
        <dbReference type="PROSITE" id="PS50954"/>
    </source>
</evidence>
<comment type="caution">
    <text evidence="2">The sequence shown here is derived from an EMBL/GenBank/DDBJ whole genome shotgun (WGS) entry which is preliminary data.</text>
</comment>
<dbReference type="PANTHER" id="PTHR46427">
    <property type="entry name" value="ANKYRIN REPEAT AND LEM DOMAIN-CONTAINING PROTEIN 1"/>
    <property type="match status" value="1"/>
</dbReference>
<sequence>MATSISLFEALDTKNFELTYECLENGADPNLIIPEKGVSPMHIAAGLGVHATALLLQYGGDPNVSIDSATPSTDSSLDQLNKSVDIPNDTQDLEKYLDTAKKKKSRLSLYTQEVQKRCDDFFGKGCNTYVMDVTSPDHPYFDIKSNTGIGSQPQDNDIFQGNDMSDEESLHLHVSVSDEEEDLVKTLLSISPFMENEKPDAAEISSDSYVTCNSHLDSDLDELNNCQTLDDLEAEWGAESGNKHNTFEKNENEYQSTICRQTENKSDYSKHCLMLNSKETPSKALILNKAENAEDKCSTLITYPATSSQKASDSRLNSSGYSSSTPCRQKFEMSQARGKPKCPEGNNTSNTNQKYFEDIRCDLKNCASYNNSHCFSTPNTCSHYRSLCAQNNRTIAFKNSSSAECASHNIHSDSPYYYHHCALCSLHTCHLNKMGCPTQHQNITQTRKHNYTCFKENFHQISDKNDDEFYMNDYHNTCNSCEHVKPHDQKWRQSKNEDQIMRQSANKDHTHRQSTNYQNAIQSWAPDVNLLGMKFQAANLYEQVPPQEDPNLDNSLISDDESFFDRHNTETVMKKKKDDHKMRNCEETDIKELNILKPQQAMKVNVKSCPFPDIETKNLKKRDKATISIDSKNLIKENNNIDVNNVDEMLPTKQETISSLEEEERFTSLDIFNKGFVSNRTSISSAYSDALITEYVYRDPEMGITLIERRISSQFGSSGRPSIDSLCSISSIHSSDSDRTILYDWRAYDNLQIDASKVDDGIQVPDHLKRLSDDEVRAKLRLFREDPGPVTASTRQTYLVKLTQLEKDPEAAKLKLTKKSPGYPPELVSALEGKLDQSDMVAQEIKMIEAFQNPNKRRWREGTIKSSFNYILLDPRVTRNLPNRAANLAEQEAFRIFISAIFYIGKGKRARPYSHLYEAINQMKKPHDQVSPKVYHILDIWNDNVGVVSLHCFQSVIPVEAYTREACMVDAIGLENLTNKKRGDYYGVATTWSMKQKRKMGVYILKKALQIFLAEGERQICPPDIKTGF</sequence>
<reference evidence="2 3" key="1">
    <citation type="submission" date="2024-11" db="EMBL/GenBank/DDBJ databases">
        <title>Chromosome-level genome assembly of the freshwater bivalve Anodonta woodiana.</title>
        <authorList>
            <person name="Chen X."/>
        </authorList>
    </citation>
    <scope>NUCLEOTIDE SEQUENCE [LARGE SCALE GENOMIC DNA]</scope>
    <source>
        <strain evidence="2">MN2024</strain>
        <tissue evidence="2">Gills</tissue>
    </source>
</reference>
<dbReference type="Proteomes" id="UP001634394">
    <property type="component" value="Unassembled WGS sequence"/>
</dbReference>
<dbReference type="PANTHER" id="PTHR46427:SF1">
    <property type="entry name" value="ANKYRIN REPEAT AND LEM DOMAIN-CONTAINING PROTEIN 1"/>
    <property type="match status" value="1"/>
</dbReference>